<gene>
    <name evidence="5" type="ORF">IMG5_142170</name>
</gene>
<feature type="transmembrane region" description="Helical" evidence="4">
    <location>
        <begin position="206"/>
        <end position="224"/>
    </location>
</feature>
<dbReference type="InterPro" id="IPR015943">
    <property type="entry name" value="WD40/YVTN_repeat-like_dom_sf"/>
</dbReference>
<dbReference type="AlphaFoldDB" id="G0QXF1"/>
<feature type="repeat" description="WD" evidence="3">
    <location>
        <begin position="35"/>
        <end position="75"/>
    </location>
</feature>
<dbReference type="RefSeq" id="XP_004031343.1">
    <property type="nucleotide sequence ID" value="XM_004031295.1"/>
</dbReference>
<feature type="repeat" description="WD" evidence="3">
    <location>
        <begin position="160"/>
        <end position="201"/>
    </location>
</feature>
<accession>G0QXF1</accession>
<keyword evidence="4" id="KW-1133">Transmembrane helix</keyword>
<keyword evidence="6" id="KW-1185">Reference proteome</keyword>
<evidence type="ECO:0000313" key="6">
    <source>
        <dbReference type="Proteomes" id="UP000008983"/>
    </source>
</evidence>
<dbReference type="SUPFAM" id="SSF50978">
    <property type="entry name" value="WD40 repeat-like"/>
    <property type="match status" value="1"/>
</dbReference>
<dbReference type="PANTHER" id="PTHR19848:SF8">
    <property type="entry name" value="F-BOX AND WD REPEAT DOMAIN CONTAINING 7"/>
    <property type="match status" value="1"/>
</dbReference>
<keyword evidence="4" id="KW-0472">Membrane</keyword>
<dbReference type="InterPro" id="IPR036322">
    <property type="entry name" value="WD40_repeat_dom_sf"/>
</dbReference>
<evidence type="ECO:0000256" key="2">
    <source>
        <dbReference type="ARBA" id="ARBA00022737"/>
    </source>
</evidence>
<sequence>ANQNLISYNKKNVRIQSYKLFDDLKFDFQVVANINSNHSNSVTCIISLTDDIIATSSYDRSIRIWRLKDGNQIKQINDKNCITCMCCVNFTNDKNQQNNAFYSEDDMLKIAQNVQKNSEIKISSLLGIVLISGGFEKVIKIWDFSLKDSDFVINVPIKQLHGHQGWITKIISLEDEKNIASGDEAGDIIIWDIEQERLIYIYIYKYIYIYIYILYIFIQLYYYINININIYIFKDLNDSQHLVEKYQEYFNQNIEKVRVDMVQLINSRVVQLKGLLI</sequence>
<dbReference type="InterPro" id="IPR020472">
    <property type="entry name" value="WD40_PAC1"/>
</dbReference>
<dbReference type="PRINTS" id="PR00320">
    <property type="entry name" value="GPROTEINBRPT"/>
</dbReference>
<dbReference type="Pfam" id="PF00400">
    <property type="entry name" value="WD40"/>
    <property type="match status" value="2"/>
</dbReference>
<dbReference type="PROSITE" id="PS50082">
    <property type="entry name" value="WD_REPEATS_2"/>
    <property type="match status" value="2"/>
</dbReference>
<name>G0QXF1_ICHMU</name>
<dbReference type="PANTHER" id="PTHR19848">
    <property type="entry name" value="WD40 REPEAT PROTEIN"/>
    <property type="match status" value="1"/>
</dbReference>
<evidence type="ECO:0000313" key="5">
    <source>
        <dbReference type="EMBL" id="EGR30107.1"/>
    </source>
</evidence>
<evidence type="ECO:0000256" key="4">
    <source>
        <dbReference type="SAM" id="Phobius"/>
    </source>
</evidence>
<organism evidence="5 6">
    <name type="scientific">Ichthyophthirius multifiliis</name>
    <name type="common">White spot disease agent</name>
    <name type="synonym">Ich</name>
    <dbReference type="NCBI Taxonomy" id="5932"/>
    <lineage>
        <taxon>Eukaryota</taxon>
        <taxon>Sar</taxon>
        <taxon>Alveolata</taxon>
        <taxon>Ciliophora</taxon>
        <taxon>Intramacronucleata</taxon>
        <taxon>Oligohymenophorea</taxon>
        <taxon>Hymenostomatida</taxon>
        <taxon>Ophryoglenina</taxon>
        <taxon>Ichthyophthirius</taxon>
    </lineage>
</organism>
<dbReference type="InterPro" id="IPR001680">
    <property type="entry name" value="WD40_rpt"/>
</dbReference>
<keyword evidence="1 3" id="KW-0853">WD repeat</keyword>
<dbReference type="Proteomes" id="UP000008983">
    <property type="component" value="Unassembled WGS sequence"/>
</dbReference>
<dbReference type="STRING" id="857967.G0QXF1"/>
<dbReference type="EMBL" id="GL984068">
    <property type="protein sequence ID" value="EGR30107.1"/>
    <property type="molecule type" value="Genomic_DNA"/>
</dbReference>
<evidence type="ECO:0000256" key="1">
    <source>
        <dbReference type="ARBA" id="ARBA00022574"/>
    </source>
</evidence>
<dbReference type="OrthoDB" id="674604at2759"/>
<dbReference type="SMART" id="SM00320">
    <property type="entry name" value="WD40"/>
    <property type="match status" value="3"/>
</dbReference>
<dbReference type="Gene3D" id="2.130.10.10">
    <property type="entry name" value="YVTN repeat-like/Quinoprotein amine dehydrogenase"/>
    <property type="match status" value="1"/>
</dbReference>
<dbReference type="InParanoid" id="G0QXF1"/>
<feature type="non-terminal residue" evidence="5">
    <location>
        <position position="1"/>
    </location>
</feature>
<evidence type="ECO:0000256" key="3">
    <source>
        <dbReference type="PROSITE-ProRule" id="PRU00221"/>
    </source>
</evidence>
<keyword evidence="4" id="KW-0812">Transmembrane</keyword>
<keyword evidence="2" id="KW-0677">Repeat</keyword>
<proteinExistence type="predicted"/>
<dbReference type="GeneID" id="14906217"/>
<reference evidence="5 6" key="1">
    <citation type="submission" date="2011-07" db="EMBL/GenBank/DDBJ databases">
        <authorList>
            <person name="Coyne R."/>
            <person name="Brami D."/>
            <person name="Johnson J."/>
            <person name="Hostetler J."/>
            <person name="Hannick L."/>
            <person name="Clark T."/>
            <person name="Cassidy-Hanley D."/>
            <person name="Inman J."/>
        </authorList>
    </citation>
    <scope>NUCLEOTIDE SEQUENCE [LARGE SCALE GENOMIC DNA]</scope>
    <source>
        <strain evidence="5 6">G5</strain>
    </source>
</reference>
<dbReference type="eggNOG" id="ENOG502SHMV">
    <property type="taxonomic scope" value="Eukaryota"/>
</dbReference>
<protein>
    <submittedName>
        <fullName evidence="5">Uncharacterized protein</fullName>
    </submittedName>
</protein>